<gene>
    <name evidence="1" type="ordered locus">Cpin_3567</name>
</gene>
<dbReference type="KEGG" id="cpi:Cpin_3567"/>
<sequence>MSHIHLFCSITVFCLFSLTTKAQRLPIVKAGNANAVITDGAYVRLNWQLDPTARPDIYYVNVPSKPSQITLKTDQDSIRFQTKPGKAYDFIALLNGKDSCFIRIASIQDTLTQLRGRSVHPTSDTLPFVLHGSRIYLKGILNNNKTVNVQFDLGAGTTCVNRQVAEKLGLQFDGKTVVTNTQGTNETGTSSGNTLTIGNISWEAVRLTQVGNMQEGEDLIIGNSLFRDKIIEIDYDNLRMIIHQKLPAYSRAFKRQAVWFEQNRPKFQAVVVVGGKSYPFWFLFDTGRDATMALGSDFTRHEQLWQKLDSLTMVNGRKIVRLNAEIAGVVFPDIVTNAHPPDKPGSRTTLFGNQVLNHFNLILDNREGMLYLKPNSRSKEPYSNYKDFLESIRGK</sequence>
<evidence type="ECO:0008006" key="3">
    <source>
        <dbReference type="Google" id="ProtNLM"/>
    </source>
</evidence>
<protein>
    <recommendedName>
        <fullName evidence="3">Aspartyl protease</fullName>
    </recommendedName>
</protein>
<evidence type="ECO:0000313" key="1">
    <source>
        <dbReference type="EMBL" id="ACU61030.1"/>
    </source>
</evidence>
<dbReference type="AlphaFoldDB" id="A0A979G5F0"/>
<dbReference type="InterPro" id="IPR021109">
    <property type="entry name" value="Peptidase_aspartic_dom_sf"/>
</dbReference>
<reference evidence="1 2" key="2">
    <citation type="journal article" date="2010" name="Stand. Genomic Sci.">
        <title>Complete genome sequence of Chitinophaga pinensis type strain (UQM 2034).</title>
        <authorList>
            <person name="Glavina Del Rio T."/>
            <person name="Abt B."/>
            <person name="Spring S."/>
            <person name="Lapidus A."/>
            <person name="Nolan M."/>
            <person name="Tice H."/>
            <person name="Copeland A."/>
            <person name="Cheng J.F."/>
            <person name="Chen F."/>
            <person name="Bruce D."/>
            <person name="Goodwin L."/>
            <person name="Pitluck S."/>
            <person name="Ivanova N."/>
            <person name="Mavromatis K."/>
            <person name="Mikhailova N."/>
            <person name="Pati A."/>
            <person name="Chen A."/>
            <person name="Palaniappan K."/>
            <person name="Land M."/>
            <person name="Hauser L."/>
            <person name="Chang Y.J."/>
            <person name="Jeffries C.D."/>
            <person name="Chain P."/>
            <person name="Saunders E."/>
            <person name="Detter J.C."/>
            <person name="Brettin T."/>
            <person name="Rohde M."/>
            <person name="Goker M."/>
            <person name="Bristow J."/>
            <person name="Eisen J.A."/>
            <person name="Markowitz V."/>
            <person name="Hugenholtz P."/>
            <person name="Kyrpides N.C."/>
            <person name="Klenk H.P."/>
            <person name="Lucas S."/>
        </authorList>
    </citation>
    <scope>NUCLEOTIDE SEQUENCE [LARGE SCALE GENOMIC DNA]</scope>
    <source>
        <strain evidence="2">ATCC 43595 / DSM 2588 / LMG 13176 / NBRC 15968 / NCIMB 11800 / UQM 2034</strain>
    </source>
</reference>
<evidence type="ECO:0000313" key="2">
    <source>
        <dbReference type="Proteomes" id="UP000002215"/>
    </source>
</evidence>
<dbReference type="Pfam" id="PF13650">
    <property type="entry name" value="Asp_protease_2"/>
    <property type="match status" value="1"/>
</dbReference>
<dbReference type="Proteomes" id="UP000002215">
    <property type="component" value="Chromosome"/>
</dbReference>
<dbReference type="SUPFAM" id="SSF50630">
    <property type="entry name" value="Acid proteases"/>
    <property type="match status" value="1"/>
</dbReference>
<name>A0A979G5F0_CHIPD</name>
<dbReference type="EMBL" id="CP001699">
    <property type="protein sequence ID" value="ACU61030.1"/>
    <property type="molecule type" value="Genomic_DNA"/>
</dbReference>
<organism evidence="1 2">
    <name type="scientific">Chitinophaga pinensis (strain ATCC 43595 / DSM 2588 / LMG 13176 / NBRC 15968 / NCIMB 11800 / UQM 2034)</name>
    <dbReference type="NCBI Taxonomy" id="485918"/>
    <lineage>
        <taxon>Bacteria</taxon>
        <taxon>Pseudomonadati</taxon>
        <taxon>Bacteroidota</taxon>
        <taxon>Chitinophagia</taxon>
        <taxon>Chitinophagales</taxon>
        <taxon>Chitinophagaceae</taxon>
        <taxon>Chitinophaga</taxon>
    </lineage>
</organism>
<proteinExistence type="predicted"/>
<dbReference type="Gene3D" id="2.40.70.10">
    <property type="entry name" value="Acid Proteases"/>
    <property type="match status" value="1"/>
</dbReference>
<accession>A0A979G5F0</accession>
<reference evidence="2" key="1">
    <citation type="submission" date="2009-08" db="EMBL/GenBank/DDBJ databases">
        <title>The complete genome of Chitinophaga pinensis DSM 2588.</title>
        <authorList>
            <consortium name="US DOE Joint Genome Institute (JGI-PGF)"/>
            <person name="Lucas S."/>
            <person name="Copeland A."/>
            <person name="Lapidus A."/>
            <person name="Glavina del Rio T."/>
            <person name="Dalin E."/>
            <person name="Tice H."/>
            <person name="Bruce D."/>
            <person name="Goodwin L."/>
            <person name="Pitluck S."/>
            <person name="Kyrpides N."/>
            <person name="Mavromatis K."/>
            <person name="Ivanova N."/>
            <person name="Mikhailova N."/>
            <person name="Sims D."/>
            <person name="Meinche L."/>
            <person name="Brettin T."/>
            <person name="Detter J.C."/>
            <person name="Han C."/>
            <person name="Larimer F."/>
            <person name="Land M."/>
            <person name="Hauser L."/>
            <person name="Markowitz V."/>
            <person name="Cheng J.-F."/>
            <person name="Hugenholtz P."/>
            <person name="Woyke T."/>
            <person name="Wu D."/>
            <person name="Spring S."/>
            <person name="Klenk H.-P."/>
            <person name="Eisen J.A."/>
        </authorList>
    </citation>
    <scope>NUCLEOTIDE SEQUENCE [LARGE SCALE GENOMIC DNA]</scope>
    <source>
        <strain evidence="2">ATCC 43595 / DSM 2588 / LMG 13176 / NBRC 15968 / NCIMB 11800 / UQM 2034</strain>
    </source>
</reference>